<accession>A0A4R3KP62</accession>
<dbReference type="RefSeq" id="WP_132029507.1">
    <property type="nucleotide sequence ID" value="NZ_CP068564.1"/>
</dbReference>
<protein>
    <submittedName>
        <fullName evidence="1">Uncharacterized protein</fullName>
    </submittedName>
</protein>
<reference evidence="1 2" key="1">
    <citation type="submission" date="2019-03" db="EMBL/GenBank/DDBJ databases">
        <title>Genomic Encyclopedia of Type Strains, Phase IV (KMG-IV): sequencing the most valuable type-strain genomes for metagenomic binning, comparative biology and taxonomic classification.</title>
        <authorList>
            <person name="Goeker M."/>
        </authorList>
    </citation>
    <scope>NUCLEOTIDE SEQUENCE [LARGE SCALE GENOMIC DNA]</scope>
    <source>
        <strain evidence="1 2">DSM 26752</strain>
    </source>
</reference>
<keyword evidence="2" id="KW-1185">Reference proteome</keyword>
<comment type="caution">
    <text evidence="1">The sequence shown here is derived from an EMBL/GenBank/DDBJ whole genome shotgun (WGS) entry which is preliminary data.</text>
</comment>
<gene>
    <name evidence="1" type="ORF">EDD65_1157</name>
</gene>
<dbReference type="Proteomes" id="UP000294567">
    <property type="component" value="Unassembled WGS sequence"/>
</dbReference>
<sequence length="123" mass="14169">MIKQDKNLKGVDKDMKINNIDSKEYFISFKVQSAEKTNKKNSKQENYDIKDKTIAEGQSKAIQGNKIVIKKIEKKEQDKKATYYLGEPLIERINKTAEYLNIGKSALVKFLLEVGLELLEIED</sequence>
<evidence type="ECO:0000313" key="1">
    <source>
        <dbReference type="EMBL" id="TCS86386.1"/>
    </source>
</evidence>
<evidence type="ECO:0000313" key="2">
    <source>
        <dbReference type="Proteomes" id="UP000294567"/>
    </source>
</evidence>
<organism evidence="1 2">
    <name type="scientific">Keratinibaculum paraultunense</name>
    <dbReference type="NCBI Taxonomy" id="1278232"/>
    <lineage>
        <taxon>Bacteria</taxon>
        <taxon>Bacillati</taxon>
        <taxon>Bacillota</taxon>
        <taxon>Tissierellia</taxon>
        <taxon>Tissierellales</taxon>
        <taxon>Tepidimicrobiaceae</taxon>
        <taxon>Keratinibaculum</taxon>
    </lineage>
</organism>
<name>A0A4R3KP62_9FIRM</name>
<proteinExistence type="predicted"/>
<dbReference type="EMBL" id="SMAE01000015">
    <property type="protein sequence ID" value="TCS86386.1"/>
    <property type="molecule type" value="Genomic_DNA"/>
</dbReference>
<dbReference type="AlphaFoldDB" id="A0A4R3KP62"/>